<dbReference type="FunFam" id="3.40.50.170:FF:000007">
    <property type="entry name" value="Phosphoribosylglycinamide formyltransferase"/>
    <property type="match status" value="1"/>
</dbReference>
<organism evidence="8 9">
    <name type="scientific">Thermanaerosceptrum fracticalcis</name>
    <dbReference type="NCBI Taxonomy" id="1712410"/>
    <lineage>
        <taxon>Bacteria</taxon>
        <taxon>Bacillati</taxon>
        <taxon>Bacillota</taxon>
        <taxon>Clostridia</taxon>
        <taxon>Eubacteriales</taxon>
        <taxon>Peptococcaceae</taxon>
        <taxon>Thermanaerosceptrum</taxon>
    </lineage>
</organism>
<evidence type="ECO:0000256" key="1">
    <source>
        <dbReference type="ARBA" id="ARBA00005054"/>
    </source>
</evidence>
<proteinExistence type="inferred from homology"/>
<sequence>MAHLRLAVLASGRGSNLQALLDASERGQMNASVVVVISDKEKAQALERARKHGIPALWVNPRDFSGKENFEAAVLEVIKTYKVDYILLAGFMRILSPSFIRQAGIPILNIHPSLLPAFPGLNAQKQAIDYGVRYSGCTVHFVDEGVDSGPIILQAVVPVFPDDSEETLSMRILREEHKLYPLAVRLLSEGRVRCVGRKVIISGEGEVDG</sequence>
<dbReference type="InterPro" id="IPR004607">
    <property type="entry name" value="GART"/>
</dbReference>
<dbReference type="GO" id="GO:0004644">
    <property type="term" value="F:phosphoribosylglycinamide formyltransferase activity"/>
    <property type="evidence" value="ECO:0007669"/>
    <property type="project" value="UniProtKB-UniRule"/>
</dbReference>
<dbReference type="UniPathway" id="UPA00074">
    <property type="reaction ID" value="UER00126"/>
</dbReference>
<comment type="similarity">
    <text evidence="4 6">Belongs to the GART family.</text>
</comment>
<feature type="binding site" evidence="6">
    <location>
        <position position="67"/>
    </location>
    <ligand>
        <name>(6R)-10-formyltetrahydrofolate</name>
        <dbReference type="ChEBI" id="CHEBI:195366"/>
    </ligand>
</feature>
<dbReference type="RefSeq" id="WP_034422080.1">
    <property type="nucleotide sequence ID" value="NZ_CP045798.1"/>
</dbReference>
<dbReference type="Proteomes" id="UP000515847">
    <property type="component" value="Chromosome"/>
</dbReference>
<comment type="pathway">
    <text evidence="1 6">Purine metabolism; IMP biosynthesis via de novo pathway; N(2)-formyl-N(1)-(5-phospho-D-ribosyl)glycinamide from N(1)-(5-phospho-D-ribosyl)glycinamide (10-formyl THF route): step 1/1.</text>
</comment>
<comment type="catalytic activity">
    <reaction evidence="5 6">
        <text>N(1)-(5-phospho-beta-D-ribosyl)glycinamide + (6R)-10-formyltetrahydrofolate = N(2)-formyl-N(1)-(5-phospho-beta-D-ribosyl)glycinamide + (6S)-5,6,7,8-tetrahydrofolate + H(+)</text>
        <dbReference type="Rhea" id="RHEA:15053"/>
        <dbReference type="ChEBI" id="CHEBI:15378"/>
        <dbReference type="ChEBI" id="CHEBI:57453"/>
        <dbReference type="ChEBI" id="CHEBI:143788"/>
        <dbReference type="ChEBI" id="CHEBI:147286"/>
        <dbReference type="ChEBI" id="CHEBI:195366"/>
        <dbReference type="EC" id="2.1.2.2"/>
    </reaction>
</comment>
<evidence type="ECO:0000256" key="5">
    <source>
        <dbReference type="ARBA" id="ARBA00047664"/>
    </source>
</evidence>
<dbReference type="PROSITE" id="PS00373">
    <property type="entry name" value="GART"/>
    <property type="match status" value="1"/>
</dbReference>
<dbReference type="GO" id="GO:0006189">
    <property type="term" value="P:'de novo' IMP biosynthetic process"/>
    <property type="evidence" value="ECO:0007669"/>
    <property type="project" value="UniProtKB-UniRule"/>
</dbReference>
<feature type="domain" description="Formyl transferase N-terminal" evidence="7">
    <location>
        <begin position="5"/>
        <end position="184"/>
    </location>
</feature>
<dbReference type="OrthoDB" id="9806170at2"/>
<dbReference type="SUPFAM" id="SSF53328">
    <property type="entry name" value="Formyltransferase"/>
    <property type="match status" value="1"/>
</dbReference>
<name>A0A7G6E360_THEFR</name>
<evidence type="ECO:0000256" key="6">
    <source>
        <dbReference type="HAMAP-Rule" id="MF_01930"/>
    </source>
</evidence>
<dbReference type="HAMAP" id="MF_01930">
    <property type="entry name" value="PurN"/>
    <property type="match status" value="1"/>
</dbReference>
<evidence type="ECO:0000313" key="9">
    <source>
        <dbReference type="Proteomes" id="UP000515847"/>
    </source>
</evidence>
<evidence type="ECO:0000256" key="3">
    <source>
        <dbReference type="ARBA" id="ARBA00022755"/>
    </source>
</evidence>
<dbReference type="CDD" id="cd08645">
    <property type="entry name" value="FMT_core_GART"/>
    <property type="match status" value="1"/>
</dbReference>
<feature type="site" description="Raises pKa of active site His" evidence="6">
    <location>
        <position position="147"/>
    </location>
</feature>
<comment type="function">
    <text evidence="6">Catalyzes the transfer of a formyl group from 10-formyltetrahydrofolate to 5-phospho-ribosyl-glycinamide (GAR), producing 5-phospho-ribosyl-N-formylglycinamide (FGAR) and tetrahydrofolate.</text>
</comment>
<dbReference type="PANTHER" id="PTHR43369:SF2">
    <property type="entry name" value="PHOSPHORIBOSYLGLYCINAMIDE FORMYLTRANSFERASE"/>
    <property type="match status" value="1"/>
</dbReference>
<evidence type="ECO:0000256" key="2">
    <source>
        <dbReference type="ARBA" id="ARBA00022679"/>
    </source>
</evidence>
<protein>
    <recommendedName>
        <fullName evidence="6">Phosphoribosylglycinamide formyltransferase</fullName>
        <ecNumber evidence="6">2.1.2.2</ecNumber>
    </recommendedName>
    <alternativeName>
        <fullName evidence="6">5'-phosphoribosylglycinamide transformylase</fullName>
    </alternativeName>
    <alternativeName>
        <fullName evidence="6">GAR transformylase</fullName>
        <shortName evidence="6">GART</shortName>
    </alternativeName>
</protein>
<evidence type="ECO:0000256" key="4">
    <source>
        <dbReference type="ARBA" id="ARBA00038440"/>
    </source>
</evidence>
<dbReference type="InterPro" id="IPR002376">
    <property type="entry name" value="Formyl_transf_N"/>
</dbReference>
<feature type="active site" description="Proton donor" evidence="6">
    <location>
        <position position="111"/>
    </location>
</feature>
<dbReference type="GO" id="GO:0005737">
    <property type="term" value="C:cytoplasm"/>
    <property type="evidence" value="ECO:0007669"/>
    <property type="project" value="TreeGrafter"/>
</dbReference>
<dbReference type="Pfam" id="PF00551">
    <property type="entry name" value="Formyl_trans_N"/>
    <property type="match status" value="1"/>
</dbReference>
<dbReference type="AlphaFoldDB" id="A0A7G6E360"/>
<dbReference type="NCBIfam" id="TIGR00639">
    <property type="entry name" value="PurN"/>
    <property type="match status" value="1"/>
</dbReference>
<evidence type="ECO:0000259" key="7">
    <source>
        <dbReference type="Pfam" id="PF00551"/>
    </source>
</evidence>
<dbReference type="InterPro" id="IPR001555">
    <property type="entry name" value="GART_AS"/>
</dbReference>
<dbReference type="InterPro" id="IPR036477">
    <property type="entry name" value="Formyl_transf_N_sf"/>
</dbReference>
<keyword evidence="3 6" id="KW-0658">Purine biosynthesis</keyword>
<accession>A0A7G6E360</accession>
<keyword evidence="2 6" id="KW-0808">Transferase</keyword>
<evidence type="ECO:0000313" key="8">
    <source>
        <dbReference type="EMBL" id="QNB46514.1"/>
    </source>
</evidence>
<feature type="binding site" evidence="6">
    <location>
        <begin position="14"/>
        <end position="16"/>
    </location>
    <ligand>
        <name>N(1)-(5-phospho-beta-D-ribosyl)glycinamide</name>
        <dbReference type="ChEBI" id="CHEBI:143788"/>
    </ligand>
</feature>
<reference evidence="8 9" key="1">
    <citation type="journal article" date="2019" name="Front. Microbiol.">
        <title>Thermoanaerosceptrum fracticalcis gen. nov. sp. nov., a Novel Fumarate-Fermenting Microorganism From a Deep Fractured Carbonate Aquifer of the US Great Basin.</title>
        <authorList>
            <person name="Hamilton-Brehm S.D."/>
            <person name="Stewart L.E."/>
            <person name="Zavarin M."/>
            <person name="Caldwell M."/>
            <person name="Lawson P.A."/>
            <person name="Onstott T.C."/>
            <person name="Grzymski J."/>
            <person name="Neveux I."/>
            <person name="Lollar B.S."/>
            <person name="Russell C.E."/>
            <person name="Moser D.P."/>
        </authorList>
    </citation>
    <scope>NUCLEOTIDE SEQUENCE [LARGE SCALE GENOMIC DNA]</scope>
    <source>
        <strain evidence="8 9">DRI-13</strain>
    </source>
</reference>
<dbReference type="EMBL" id="CP045798">
    <property type="protein sequence ID" value="QNB46514.1"/>
    <property type="molecule type" value="Genomic_DNA"/>
</dbReference>
<dbReference type="Gene3D" id="3.40.50.170">
    <property type="entry name" value="Formyl transferase, N-terminal domain"/>
    <property type="match status" value="1"/>
</dbReference>
<feature type="binding site" evidence="6">
    <location>
        <position position="109"/>
    </location>
    <ligand>
        <name>(6R)-10-formyltetrahydrofolate</name>
        <dbReference type="ChEBI" id="CHEBI:195366"/>
    </ligand>
</feature>
<keyword evidence="9" id="KW-1185">Reference proteome</keyword>
<dbReference type="PANTHER" id="PTHR43369">
    <property type="entry name" value="PHOSPHORIBOSYLGLYCINAMIDE FORMYLTRANSFERASE"/>
    <property type="match status" value="1"/>
</dbReference>
<gene>
    <name evidence="6" type="primary">purN</name>
    <name evidence="8" type="ORF">BR63_09440</name>
</gene>
<dbReference type="KEGG" id="tfr:BR63_09440"/>
<feature type="binding site" evidence="6">
    <location>
        <begin position="92"/>
        <end position="95"/>
    </location>
    <ligand>
        <name>(6R)-10-formyltetrahydrofolate</name>
        <dbReference type="ChEBI" id="CHEBI:195366"/>
    </ligand>
</feature>
<dbReference type="EC" id="2.1.2.2" evidence="6"/>